<evidence type="ECO:0000313" key="1">
    <source>
        <dbReference type="EMBL" id="RHN62156.1"/>
    </source>
</evidence>
<organism evidence="1">
    <name type="scientific">Medicago truncatula</name>
    <name type="common">Barrel medic</name>
    <name type="synonym">Medicago tribuloides</name>
    <dbReference type="NCBI Taxonomy" id="3880"/>
    <lineage>
        <taxon>Eukaryota</taxon>
        <taxon>Viridiplantae</taxon>
        <taxon>Streptophyta</taxon>
        <taxon>Embryophyta</taxon>
        <taxon>Tracheophyta</taxon>
        <taxon>Spermatophyta</taxon>
        <taxon>Magnoliopsida</taxon>
        <taxon>eudicotyledons</taxon>
        <taxon>Gunneridae</taxon>
        <taxon>Pentapetalae</taxon>
        <taxon>rosids</taxon>
        <taxon>fabids</taxon>
        <taxon>Fabales</taxon>
        <taxon>Fabaceae</taxon>
        <taxon>Papilionoideae</taxon>
        <taxon>50 kb inversion clade</taxon>
        <taxon>NPAAA clade</taxon>
        <taxon>Hologalegina</taxon>
        <taxon>IRL clade</taxon>
        <taxon>Trifolieae</taxon>
        <taxon>Medicago</taxon>
    </lineage>
</organism>
<accession>A0A396I969</accession>
<dbReference type="AlphaFoldDB" id="A0A396I969"/>
<reference evidence="1" key="1">
    <citation type="journal article" date="2018" name="Nat. Plants">
        <title>Whole-genome landscape of Medicago truncatula symbiotic genes.</title>
        <authorList>
            <person name="Pecrix Y."/>
            <person name="Gamas P."/>
            <person name="Carrere S."/>
        </authorList>
    </citation>
    <scope>NUCLEOTIDE SEQUENCE</scope>
    <source>
        <tissue evidence="1">Leaves</tissue>
    </source>
</reference>
<proteinExistence type="predicted"/>
<name>A0A396I969_MEDTR</name>
<protein>
    <recommendedName>
        <fullName evidence="2">Aminotransferase-like plant mobile domain-containing protein</fullName>
    </recommendedName>
</protein>
<comment type="caution">
    <text evidence="1">The sequence shown here is derived from an EMBL/GenBank/DDBJ whole genome shotgun (WGS) entry which is preliminary data.</text>
</comment>
<dbReference type="EMBL" id="PSQE01000004">
    <property type="protein sequence ID" value="RHN62156.1"/>
    <property type="molecule type" value="Genomic_DNA"/>
</dbReference>
<dbReference type="Proteomes" id="UP000265566">
    <property type="component" value="Chromosome 4"/>
</dbReference>
<gene>
    <name evidence="1" type="ORF">MtrunA17_Chr4g0044391</name>
</gene>
<evidence type="ECO:0008006" key="2">
    <source>
        <dbReference type="Google" id="ProtNLM"/>
    </source>
</evidence>
<sequence length="148" mass="16963">MHLPIDGMLLSNEGVPRAEAFQMTMELLGDYEGDTWTEVDKRRGGHARFSYLKRIFKERIEEAHAAYHARNLIESAHYVDVAYLRYFKNLELVSDYAWGVAALAHLYMELNNVFHYKTKHLSGLGVLAFQGHGCMHGVDIETINIHTP</sequence>
<dbReference type="Gramene" id="rna24701">
    <property type="protein sequence ID" value="RHN62156.1"/>
    <property type="gene ID" value="gene24701"/>
</dbReference>